<dbReference type="Pfam" id="PF13577">
    <property type="entry name" value="SnoaL_4"/>
    <property type="match status" value="1"/>
</dbReference>
<evidence type="ECO:0000259" key="1">
    <source>
        <dbReference type="Pfam" id="PF13577"/>
    </source>
</evidence>
<feature type="domain" description="SnoaL-like" evidence="1">
    <location>
        <begin position="14"/>
        <end position="138"/>
    </location>
</feature>
<dbReference type="RefSeq" id="WP_055578160.1">
    <property type="nucleotide sequence ID" value="NZ_LKTM01000135.1"/>
</dbReference>
<dbReference type="AlphaFoldDB" id="A0A0Q2MGJ3"/>
<accession>A0A0Q2MGJ3</accession>
<comment type="caution">
    <text evidence="2">The sequence shown here is derived from an EMBL/GenBank/DDBJ whole genome shotgun (WGS) entry which is preliminary data.</text>
</comment>
<protein>
    <recommendedName>
        <fullName evidence="1">SnoaL-like domain-containing protein</fullName>
    </recommendedName>
</protein>
<proteinExistence type="predicted"/>
<name>A0A0Q2MGJ3_MYCGO</name>
<dbReference type="Proteomes" id="UP000051677">
    <property type="component" value="Unassembled WGS sequence"/>
</dbReference>
<evidence type="ECO:0000313" key="2">
    <source>
        <dbReference type="EMBL" id="KQH78975.1"/>
    </source>
</evidence>
<sequence length="146" mass="16303">MQNQTSPANSLLEQLHAQTACQDLIYRFAFHIDSGEATKNVDLFTESAQMCLAESFLSGRGQIRMAMAAREADVARKTRHQVTNIVFERTDADCARARSLLFLYVLGGDEELSAHAITAFDDEFRRGADGQWLFSRRNATILAGSR</sequence>
<dbReference type="EMBL" id="LKTM01000135">
    <property type="protein sequence ID" value="KQH78975.1"/>
    <property type="molecule type" value="Genomic_DNA"/>
</dbReference>
<dbReference type="Gene3D" id="3.10.450.50">
    <property type="match status" value="1"/>
</dbReference>
<organism evidence="2 3">
    <name type="scientific">Mycobacterium gordonae</name>
    <dbReference type="NCBI Taxonomy" id="1778"/>
    <lineage>
        <taxon>Bacteria</taxon>
        <taxon>Bacillati</taxon>
        <taxon>Actinomycetota</taxon>
        <taxon>Actinomycetes</taxon>
        <taxon>Mycobacteriales</taxon>
        <taxon>Mycobacteriaceae</taxon>
        <taxon>Mycobacterium</taxon>
    </lineage>
</organism>
<gene>
    <name evidence="2" type="ORF">AO501_19120</name>
</gene>
<reference evidence="2 3" key="1">
    <citation type="submission" date="2015-10" db="EMBL/GenBank/DDBJ databases">
        <title>Mycobacterium gordonae draft genome assembly.</title>
        <authorList>
            <person name="Ustinova V."/>
            <person name="Smirnova T."/>
            <person name="Blagodatskikh K."/>
            <person name="Varlamov D."/>
            <person name="Larionova E."/>
            <person name="Chernousova L."/>
        </authorList>
    </citation>
    <scope>NUCLEOTIDE SEQUENCE [LARGE SCALE GENOMIC DNA]</scope>
    <source>
        <strain evidence="2 3">CTRI 14-8773</strain>
    </source>
</reference>
<dbReference type="SUPFAM" id="SSF54427">
    <property type="entry name" value="NTF2-like"/>
    <property type="match status" value="1"/>
</dbReference>
<dbReference type="InterPro" id="IPR032710">
    <property type="entry name" value="NTF2-like_dom_sf"/>
</dbReference>
<evidence type="ECO:0000313" key="3">
    <source>
        <dbReference type="Proteomes" id="UP000051677"/>
    </source>
</evidence>
<dbReference type="InterPro" id="IPR037401">
    <property type="entry name" value="SnoaL-like"/>
</dbReference>